<evidence type="ECO:0000313" key="4">
    <source>
        <dbReference type="Proteomes" id="UP000192727"/>
    </source>
</evidence>
<dbReference type="EMBL" id="CP020557">
    <property type="protein sequence ID" value="ARF68311.1"/>
    <property type="molecule type" value="Genomic_DNA"/>
</dbReference>
<gene>
    <name evidence="3" type="ORF">B7C51_11585</name>
</gene>
<dbReference type="Gene3D" id="3.40.50.720">
    <property type="entry name" value="NAD(P)-binding Rossmann-like Domain"/>
    <property type="match status" value="1"/>
</dbReference>
<evidence type="ECO:0000256" key="1">
    <source>
        <dbReference type="ARBA" id="ARBA00007637"/>
    </source>
</evidence>
<dbReference type="Proteomes" id="UP000192727">
    <property type="component" value="Chromosome"/>
</dbReference>
<protein>
    <recommendedName>
        <fullName evidence="2">NAD-dependent epimerase/dehydratase domain-containing protein</fullName>
    </recommendedName>
</protein>
<dbReference type="InterPro" id="IPR001509">
    <property type="entry name" value="Epimerase_deHydtase"/>
</dbReference>
<sequence length="307" mass="34011">MRTVLVTGAGGFIGSSVLKLLDKSPDKIHAVSRTVPLPDHPYAVSNITWHKTDLFNAEQTVNLLNLVQPTHLLHLAWETEPGLYWTSPANFQWAEASLRLIRYFHANGGQRFVAAGTCAEYDWKHGVLSEASPLAFTSPYATCKNITRLLMQAYSEQAGLSFAWGRLFYLYGPRESPSRFVPTVIRSLLRQTEATCTNGNAFRDYLYVDDAASALITLLETDAGGTFNIASGQAISLKTLTKTIAAMLGTPELVRCEALRAEQNETPLVLGDVRRLRDLGWSPETGLEAGLECTIAWWKETMKGEER</sequence>
<dbReference type="RefSeq" id="WP_083040008.1">
    <property type="nucleotide sequence ID" value="NZ_CP020557.1"/>
</dbReference>
<evidence type="ECO:0000313" key="3">
    <source>
        <dbReference type="EMBL" id="ARF68311.1"/>
    </source>
</evidence>
<dbReference type="InterPro" id="IPR036291">
    <property type="entry name" value="NAD(P)-bd_dom_sf"/>
</dbReference>
<organism evidence="3 4">
    <name type="scientific">Paenibacillus larvae subsp. pulvifaciens</name>
    <dbReference type="NCBI Taxonomy" id="1477"/>
    <lineage>
        <taxon>Bacteria</taxon>
        <taxon>Bacillati</taxon>
        <taxon>Bacillota</taxon>
        <taxon>Bacilli</taxon>
        <taxon>Bacillales</taxon>
        <taxon>Paenibacillaceae</taxon>
        <taxon>Paenibacillus</taxon>
    </lineage>
</organism>
<dbReference type="AlphaFoldDB" id="A0A1V0UT41"/>
<proteinExistence type="inferred from homology"/>
<dbReference type="Gene3D" id="3.90.25.10">
    <property type="entry name" value="UDP-galactose 4-epimerase, domain 1"/>
    <property type="match status" value="1"/>
</dbReference>
<evidence type="ECO:0000259" key="2">
    <source>
        <dbReference type="Pfam" id="PF01370"/>
    </source>
</evidence>
<name>A0A1V0UT41_9BACL</name>
<dbReference type="Pfam" id="PF01370">
    <property type="entry name" value="Epimerase"/>
    <property type="match status" value="1"/>
</dbReference>
<accession>A0A1V0UT41</accession>
<comment type="similarity">
    <text evidence="1">Belongs to the NAD(P)-dependent epimerase/dehydratase family.</text>
</comment>
<reference evidence="3 4" key="1">
    <citation type="submission" date="2017-03" db="EMBL/GenBank/DDBJ databases">
        <title>Paenibacillus larvae genome sequencing.</title>
        <authorList>
            <person name="Dingman D.W."/>
        </authorList>
    </citation>
    <scope>NUCLEOTIDE SEQUENCE [LARGE SCALE GENOMIC DNA]</scope>
    <source>
        <strain evidence="3 4">SAG 10367</strain>
    </source>
</reference>
<dbReference type="SUPFAM" id="SSF51735">
    <property type="entry name" value="NAD(P)-binding Rossmann-fold domains"/>
    <property type="match status" value="1"/>
</dbReference>
<dbReference type="PANTHER" id="PTHR43000">
    <property type="entry name" value="DTDP-D-GLUCOSE 4,6-DEHYDRATASE-RELATED"/>
    <property type="match status" value="1"/>
</dbReference>
<feature type="domain" description="NAD-dependent epimerase/dehydratase" evidence="2">
    <location>
        <begin position="4"/>
        <end position="230"/>
    </location>
</feature>